<keyword evidence="5" id="KW-1185">Reference proteome</keyword>
<evidence type="ECO:0000313" key="4">
    <source>
        <dbReference type="EMBL" id="KAF6144223.1"/>
    </source>
</evidence>
<dbReference type="InterPro" id="IPR000597">
    <property type="entry name" value="Ribosomal_uL3"/>
</dbReference>
<evidence type="ECO:0000313" key="5">
    <source>
        <dbReference type="Proteomes" id="UP000541444"/>
    </source>
</evidence>
<name>A0A7J7LNL4_9MAGN</name>
<reference evidence="4 5" key="1">
    <citation type="journal article" date="2020" name="IScience">
        <title>Genome Sequencing of the Endangered Kingdonia uniflora (Circaeasteraceae, Ranunculales) Reveals Potential Mechanisms of Evolutionary Specialization.</title>
        <authorList>
            <person name="Sun Y."/>
            <person name="Deng T."/>
            <person name="Zhang A."/>
            <person name="Moore M.J."/>
            <person name="Landis J.B."/>
            <person name="Lin N."/>
            <person name="Zhang H."/>
            <person name="Zhang X."/>
            <person name="Huang J."/>
            <person name="Zhang X."/>
            <person name="Sun H."/>
            <person name="Wang H."/>
        </authorList>
    </citation>
    <scope>NUCLEOTIDE SEQUENCE [LARGE SCALE GENOMIC DNA]</scope>
    <source>
        <strain evidence="4">TB1705</strain>
        <tissue evidence="4">Leaf</tissue>
    </source>
</reference>
<comment type="caution">
    <text evidence="4">The sequence shown here is derived from an EMBL/GenBank/DDBJ whole genome shotgun (WGS) entry which is preliminary data.</text>
</comment>
<evidence type="ECO:0000256" key="2">
    <source>
        <dbReference type="ARBA" id="ARBA00022980"/>
    </source>
</evidence>
<dbReference type="Proteomes" id="UP000541444">
    <property type="component" value="Unassembled WGS sequence"/>
</dbReference>
<dbReference type="InterPro" id="IPR009000">
    <property type="entry name" value="Transl_B-barrel_sf"/>
</dbReference>
<dbReference type="GO" id="GO:0022625">
    <property type="term" value="C:cytosolic large ribosomal subunit"/>
    <property type="evidence" value="ECO:0007669"/>
    <property type="project" value="TreeGrafter"/>
</dbReference>
<dbReference type="Gene3D" id="2.40.30.10">
    <property type="entry name" value="Translation factors"/>
    <property type="match status" value="1"/>
</dbReference>
<evidence type="ECO:0008006" key="6">
    <source>
        <dbReference type="Google" id="ProtNLM"/>
    </source>
</evidence>
<proteinExistence type="inferred from homology"/>
<protein>
    <recommendedName>
        <fullName evidence="6">MULE transposase domain-containing protein</fullName>
    </recommendedName>
</protein>
<evidence type="ECO:0000256" key="1">
    <source>
        <dbReference type="ARBA" id="ARBA00006540"/>
    </source>
</evidence>
<organism evidence="4 5">
    <name type="scientific">Kingdonia uniflora</name>
    <dbReference type="NCBI Taxonomy" id="39325"/>
    <lineage>
        <taxon>Eukaryota</taxon>
        <taxon>Viridiplantae</taxon>
        <taxon>Streptophyta</taxon>
        <taxon>Embryophyta</taxon>
        <taxon>Tracheophyta</taxon>
        <taxon>Spermatophyta</taxon>
        <taxon>Magnoliopsida</taxon>
        <taxon>Ranunculales</taxon>
        <taxon>Circaeasteraceae</taxon>
        <taxon>Kingdonia</taxon>
    </lineage>
</organism>
<accession>A0A7J7LNL4</accession>
<keyword evidence="3" id="KW-0687">Ribonucleoprotein</keyword>
<sequence length="248" mass="28579">MTIISDMLCGLDGAVSDYFPEAKHGRCAWHLAQNMQKKFGSKIVKFHFWPIDKAFTSEKYNVLLAKLKIVNNSAVDYIRVNNLETWVSQFIGETYGHITFNMAESFNNWILTAKYYILKISQVNGGTIKDKVDFAFGFFEKQVPINVVFQKDEMIYIIGVTKAMVSFTVARAGQNEYHHRTEMNKKVYKLDNAGQESHLAMTDFDKTEKDITPICEFPHYGIVKENYLLIKDVVFVLRRELLLFASPS</sequence>
<dbReference type="GO" id="GO:0006412">
    <property type="term" value="P:translation"/>
    <property type="evidence" value="ECO:0007669"/>
    <property type="project" value="InterPro"/>
</dbReference>
<keyword evidence="2" id="KW-0689">Ribosomal protein</keyword>
<dbReference type="GO" id="GO:0003735">
    <property type="term" value="F:structural constituent of ribosome"/>
    <property type="evidence" value="ECO:0007669"/>
    <property type="project" value="InterPro"/>
</dbReference>
<dbReference type="SUPFAM" id="SSF50447">
    <property type="entry name" value="Translation proteins"/>
    <property type="match status" value="1"/>
</dbReference>
<dbReference type="Pfam" id="PF00297">
    <property type="entry name" value="Ribosomal_L3"/>
    <property type="match status" value="2"/>
</dbReference>
<dbReference type="OrthoDB" id="1895098at2759"/>
<dbReference type="EMBL" id="JACGCM010002137">
    <property type="protein sequence ID" value="KAF6144223.1"/>
    <property type="molecule type" value="Genomic_DNA"/>
</dbReference>
<dbReference type="InterPro" id="IPR045077">
    <property type="entry name" value="L3_arc_euk"/>
</dbReference>
<evidence type="ECO:0000256" key="3">
    <source>
        <dbReference type="ARBA" id="ARBA00023274"/>
    </source>
</evidence>
<gene>
    <name evidence="4" type="ORF">GIB67_004896</name>
</gene>
<dbReference type="PANTHER" id="PTHR11363:SF14">
    <property type="entry name" value="LARGE RIBOSOMAL SUBUNIT PROTEIN UL3Y"/>
    <property type="match status" value="1"/>
</dbReference>
<dbReference type="AlphaFoldDB" id="A0A7J7LNL4"/>
<dbReference type="PANTHER" id="PTHR11363">
    <property type="entry name" value="60S RIBOSOMAL PROTEIN L3-RELATED"/>
    <property type="match status" value="1"/>
</dbReference>
<dbReference type="GO" id="GO:0003723">
    <property type="term" value="F:RNA binding"/>
    <property type="evidence" value="ECO:0007669"/>
    <property type="project" value="TreeGrafter"/>
</dbReference>
<comment type="similarity">
    <text evidence="1">Belongs to the universal ribosomal protein uL3 family.</text>
</comment>